<organism evidence="2 3">
    <name type="scientific">Rotaria sordida</name>
    <dbReference type="NCBI Taxonomy" id="392033"/>
    <lineage>
        <taxon>Eukaryota</taxon>
        <taxon>Metazoa</taxon>
        <taxon>Spiralia</taxon>
        <taxon>Gnathifera</taxon>
        <taxon>Rotifera</taxon>
        <taxon>Eurotatoria</taxon>
        <taxon>Bdelloidea</taxon>
        <taxon>Philodinida</taxon>
        <taxon>Philodinidae</taxon>
        <taxon>Rotaria</taxon>
    </lineage>
</organism>
<keyword evidence="1" id="KW-0812">Transmembrane</keyword>
<name>A0A815PX29_9BILA</name>
<dbReference type="PANTHER" id="PTHR14136:SF17">
    <property type="entry name" value="BTB_POZ DOMAIN-CONTAINING PROTEIN KCTD9"/>
    <property type="match status" value="1"/>
</dbReference>
<keyword evidence="1" id="KW-1133">Transmembrane helix</keyword>
<dbReference type="InterPro" id="IPR051082">
    <property type="entry name" value="Pentapeptide-BTB/POZ_domain"/>
</dbReference>
<evidence type="ECO:0008006" key="4">
    <source>
        <dbReference type="Google" id="ProtNLM"/>
    </source>
</evidence>
<evidence type="ECO:0000313" key="3">
    <source>
        <dbReference type="Proteomes" id="UP000663864"/>
    </source>
</evidence>
<dbReference type="PANTHER" id="PTHR14136">
    <property type="entry name" value="BTB_POZ DOMAIN-CONTAINING PROTEIN KCTD9"/>
    <property type="match status" value="1"/>
</dbReference>
<dbReference type="InterPro" id="IPR001646">
    <property type="entry name" value="5peptide_repeat"/>
</dbReference>
<dbReference type="Pfam" id="PF00805">
    <property type="entry name" value="Pentapeptide"/>
    <property type="match status" value="1"/>
</dbReference>
<proteinExistence type="predicted"/>
<keyword evidence="1" id="KW-0472">Membrane</keyword>
<reference evidence="2" key="1">
    <citation type="submission" date="2021-02" db="EMBL/GenBank/DDBJ databases">
        <authorList>
            <person name="Nowell W R."/>
        </authorList>
    </citation>
    <scope>NUCLEOTIDE SEQUENCE</scope>
</reference>
<accession>A0A815PX29</accession>
<sequence>MTSQHAVPVDWFMNTKSFTVVCPNHHAEPATISSFCSMQLKDILKILGVLLVPLTLGVATTVLSMQKTHLSQENRQKDIDIAQQQRQQGAYLADQAEKERILATYLYDISMLLLSNNGTLDKGSIIPSVVRAKTLTTLLQLDTQRKRQIILFLYETKLIMRNNEQPPINLVDADLDNLDMGLPKSKQKLYKIYEVLQIQLHGASLVNSSFAWRRLDFSDFSQTYLTNADFTWTDLSHVDFSYALLSKTDFTNATVSKAIFAYANLSGSNLSDEQLSTTLTFQSALLPNGTTAPLKNLVKNGDAEETCSNTSTGSPLGWLNKNDKINL</sequence>
<dbReference type="Proteomes" id="UP000663864">
    <property type="component" value="Unassembled WGS sequence"/>
</dbReference>
<comment type="caution">
    <text evidence="2">The sequence shown here is derived from an EMBL/GenBank/DDBJ whole genome shotgun (WGS) entry which is preliminary data.</text>
</comment>
<protein>
    <recommendedName>
        <fullName evidence="4">Pentapeptide repeat-containing protein</fullName>
    </recommendedName>
</protein>
<dbReference type="EMBL" id="CAJNOT010005058">
    <property type="protein sequence ID" value="CAF1454233.1"/>
    <property type="molecule type" value="Genomic_DNA"/>
</dbReference>
<gene>
    <name evidence="2" type="ORF">ZHD862_LOCUS35407</name>
</gene>
<dbReference type="Gene3D" id="2.160.20.80">
    <property type="entry name" value="E3 ubiquitin-protein ligase SopA"/>
    <property type="match status" value="1"/>
</dbReference>
<evidence type="ECO:0000313" key="2">
    <source>
        <dbReference type="EMBL" id="CAF1454233.1"/>
    </source>
</evidence>
<dbReference type="SUPFAM" id="SSF141571">
    <property type="entry name" value="Pentapeptide repeat-like"/>
    <property type="match status" value="1"/>
</dbReference>
<evidence type="ECO:0000256" key="1">
    <source>
        <dbReference type="SAM" id="Phobius"/>
    </source>
</evidence>
<feature type="transmembrane region" description="Helical" evidence="1">
    <location>
        <begin position="43"/>
        <end position="65"/>
    </location>
</feature>
<dbReference type="AlphaFoldDB" id="A0A815PX29"/>